<evidence type="ECO:0000259" key="5">
    <source>
        <dbReference type="Pfam" id="PF06978"/>
    </source>
</evidence>
<comment type="similarity">
    <text evidence="1">Belongs to the SMC family. SMC5 subfamily.</text>
</comment>
<feature type="coiled-coil region" evidence="4">
    <location>
        <begin position="946"/>
        <end position="976"/>
    </location>
</feature>
<evidence type="ECO:0000256" key="3">
    <source>
        <dbReference type="ARBA" id="ARBA00023054"/>
    </source>
</evidence>
<evidence type="ECO:0000256" key="1">
    <source>
        <dbReference type="ARBA" id="ARBA00010171"/>
    </source>
</evidence>
<evidence type="ECO:0000313" key="9">
    <source>
        <dbReference type="Proteomes" id="UP000010422"/>
    </source>
</evidence>
<comment type="caution">
    <text evidence="8">The sequence shown here is derived from an EMBL/GenBank/DDBJ whole genome shotgun (WGS) entry which is preliminary data.</text>
</comment>
<evidence type="ECO:0000256" key="2">
    <source>
        <dbReference type="ARBA" id="ARBA00018687"/>
    </source>
</evidence>
<feature type="domain" description="Pop1 N-terminal" evidence="5">
    <location>
        <begin position="38"/>
        <end position="161"/>
    </location>
</feature>
<dbReference type="Pfam" id="PF22770">
    <property type="entry name" value="POP1_C"/>
    <property type="match status" value="1"/>
</dbReference>
<feature type="non-terminal residue" evidence="8">
    <location>
        <position position="1609"/>
    </location>
</feature>
<dbReference type="Pfam" id="PF08170">
    <property type="entry name" value="POPLD"/>
    <property type="match status" value="1"/>
</dbReference>
<evidence type="ECO:0000259" key="6">
    <source>
        <dbReference type="Pfam" id="PF08170"/>
    </source>
</evidence>
<feature type="coiled-coil region" evidence="4">
    <location>
        <begin position="1411"/>
        <end position="1438"/>
    </location>
</feature>
<gene>
    <name evidence="8" type="ORF">PNEJI1_002313</name>
</gene>
<accession>L0PAI0</accession>
<dbReference type="VEuPathDB" id="FungiDB:PNEJI1_002313"/>
<dbReference type="GO" id="GO:0003697">
    <property type="term" value="F:single-stranded DNA binding"/>
    <property type="evidence" value="ECO:0007669"/>
    <property type="project" value="TreeGrafter"/>
</dbReference>
<dbReference type="SUPFAM" id="SSF52540">
    <property type="entry name" value="P-loop containing nucleoside triphosphate hydrolases"/>
    <property type="match status" value="1"/>
</dbReference>
<dbReference type="PANTHER" id="PTHR45916">
    <property type="entry name" value="STRUCTURAL MAINTENANCE OF CHROMOSOMES PROTEIN 5"/>
    <property type="match status" value="1"/>
</dbReference>
<keyword evidence="3 4" id="KW-0175">Coiled coil</keyword>
<dbReference type="GO" id="GO:0030915">
    <property type="term" value="C:Smc5-Smc6 complex"/>
    <property type="evidence" value="ECO:0007669"/>
    <property type="project" value="TreeGrafter"/>
</dbReference>
<protein>
    <recommendedName>
        <fullName evidence="2">Structural maintenance of chromosomes protein 5</fullName>
    </recommendedName>
</protein>
<dbReference type="SUPFAM" id="SSF103025">
    <property type="entry name" value="Folate-binding domain"/>
    <property type="match status" value="1"/>
</dbReference>
<feature type="coiled-coil region" evidence="4">
    <location>
        <begin position="1323"/>
        <end position="1372"/>
    </location>
</feature>
<sequence length="1609" mass="187376">MRRSRCGQNIICLNVDILANHLHKELFKVCLEQKMNDKNVLKKSKPKGKKRIRLLTVYKLRKFAIRNNMITEIPKNEQIETKEEFPKVKKVNGKFSKRQKDKTWLPTHLWHAKRAKMLIRWSYSIAKTPTLKSYRLTHRSANIDGAIAFDTSYYCTICLWGEIENLKRVLQHFTMNDSGVTKGRYVRGTRFCEAMIYQKDSNFLRLICPAYFLWQKIGNSQCVMVRFHPVAFKQVYIEMKEISSIENVMIEDCRFDIGGIDVHGPMSTLALQCLFDVKMSDTISQVWSEIKYVSQIRSLPVGIVIPLNIRDPRFPPRLIDVKDKGSCDILIKSWKDELISSSELFNTDVRLRCQKNQLSQQRINVLRSELSKSSVPYDIPVLLLRCEICWTVLAPWNWITHLWYSLMHIPKVCFGGMQEKQQLEFEEGRPYFPSDYHGTLAGNENERIEGQYRESEWTKKPPSKRISWSSVITKDGKGEHGNPFICDWSYLFLKSCESNFGNIGNESKLLKTDFHLISGIDIKAKIESNLYESLNFVFIVKITMLRRGNPSCCARVYSIPSEEKEVWERFSKEIIKHDDNEYPLCPSSDNLLGFVTSGNFNLKRGKATAIGCFSLHKVSKILVDNKKRYCIVRNVGSSTVNMAKWDFFLGRAKDISEYIKFGSEKAHIEIELKGSGKGSNVLVSRVIYNDNTSTWELNGISSTHKHIKEKMDEFNIQIDNLCQFLPQDKVSEFAQLTPEKLLRETERAVGDSEMLLQHNKLIELEASQKNDLTAKTIDQSQLENLIEKQAIARRDVERFREREAIIKTIRILELRIPFVQYSDARKAFYNSKKLRNEKKAELDQIEKEYSPFLSKKIQAETTLNECLVEKNKIKTSLNNKCSELDSLILSFEKYCDSIKEIRSEIRAEKRKERERCQKILELKDTIVFMESRLGNKPSENDMNAILGKLTEANNSVKKVKKELENLNMNIGEYLHQINESKVTLNQVQNKLYDLDNIREQRLQWLKQNDRDVYDAVIWLSNNRNKFKDHVYDPVYLEINVKDLKYADFVEACFQRNTYTAFTFLNRDDYILFNRILVDSKEGCGRELRLHTTEFSNTSAPSLDMQKQPCTSSQLKQNFDMDGYLLDFLDGSPPVLNTLCHIANVHKIPVSVHEISDVCYKKLSQCVNSANQFIFPVFISGRTHYTMKKSKYGRKDVSTITKLVTKAQRFTVTDRKNSLLKKKDDMLKEIKEWDYQLLQLEKTKESLRSWNSLSNVSADNIKKLKERMKEVVEQHTASAIQLKDLTLNAFQTTNKMVSMSIREIQKNDNYSEIIEKSSEIVAKIDDIKKSYDELKEVTQNLKNIAAEKLEIARKNLENVDEETQKEMEKQIEQDITEELLNEQIEFEKGKLEFIYQTNPNVISQFEKREYDIETLKKRINEFELRLQKTQLDIDNLRAIWEPKLDDIVSGINSNFSEAFEYIGCVGEVRIGKNNGFDKWRIEILVKFRDNENLQLLTAQRQSGGERSVSTVFYLIAMQSLLKVPFRVVDEINQGMDPRNERLVHAKLVDTMSKKNTPQCFLITPKLLPSLQYSNNMRILCICNGDWITQESKFDMQKYVESIRKLKLAKG</sequence>
<evidence type="ECO:0000313" key="8">
    <source>
        <dbReference type="EMBL" id="CCJ29381.1"/>
    </source>
</evidence>
<reference evidence="8 9" key="1">
    <citation type="journal article" date="2012" name="MBio">
        <title>De novo assembly of the Pneumocystis jirovecii genome from a single bronchoalveolar lavage fluid specimen from a patient.</title>
        <authorList>
            <person name="Cisse O.H."/>
            <person name="Pagni M."/>
            <person name="Hauser P.M."/>
        </authorList>
    </citation>
    <scope>NUCLEOTIDE SEQUENCE [LARGE SCALE GENOMIC DNA]</scope>
    <source>
        <strain evidence="8 9">SE8</strain>
    </source>
</reference>
<dbReference type="FunCoup" id="L0PAI0">
    <property type="interactions" value="654"/>
</dbReference>
<feature type="domain" description="POP1 C-terminal" evidence="7">
    <location>
        <begin position="587"/>
        <end position="646"/>
    </location>
</feature>
<dbReference type="Proteomes" id="UP000010422">
    <property type="component" value="Unassembled WGS sequence"/>
</dbReference>
<dbReference type="GO" id="GO:0005634">
    <property type="term" value="C:nucleus"/>
    <property type="evidence" value="ECO:0007669"/>
    <property type="project" value="TreeGrafter"/>
</dbReference>
<dbReference type="InterPro" id="IPR012590">
    <property type="entry name" value="POPLD_dom"/>
</dbReference>
<dbReference type="Pfam" id="PF06978">
    <property type="entry name" value="POP1_N"/>
    <property type="match status" value="1"/>
</dbReference>
<evidence type="ECO:0000256" key="4">
    <source>
        <dbReference type="SAM" id="Coils"/>
    </source>
</evidence>
<feature type="domain" description="POPLD" evidence="6">
    <location>
        <begin position="390"/>
        <end position="488"/>
    </location>
</feature>
<dbReference type="GO" id="GO:0000724">
    <property type="term" value="P:double-strand break repair via homologous recombination"/>
    <property type="evidence" value="ECO:0007669"/>
    <property type="project" value="TreeGrafter"/>
</dbReference>
<dbReference type="InParanoid" id="L0PAI0"/>
<name>L0PAI0_PNEJI</name>
<evidence type="ECO:0000259" key="7">
    <source>
        <dbReference type="Pfam" id="PF22770"/>
    </source>
</evidence>
<dbReference type="InterPro" id="IPR009723">
    <property type="entry name" value="Pop1_N"/>
</dbReference>
<dbReference type="InterPro" id="IPR027417">
    <property type="entry name" value="P-loop_NTPase"/>
</dbReference>
<dbReference type="InterPro" id="IPR055079">
    <property type="entry name" value="POP1_C"/>
</dbReference>
<dbReference type="PANTHER" id="PTHR45916:SF1">
    <property type="entry name" value="STRUCTURAL MAINTENANCE OF CHROMOSOMES PROTEIN 5"/>
    <property type="match status" value="1"/>
</dbReference>
<dbReference type="STRING" id="1209962.L0PAI0"/>
<dbReference type="EMBL" id="CAKM01000180">
    <property type="protein sequence ID" value="CCJ29381.1"/>
    <property type="molecule type" value="Genomic_DNA"/>
</dbReference>
<dbReference type="Gene3D" id="3.40.50.300">
    <property type="entry name" value="P-loop containing nucleotide triphosphate hydrolases"/>
    <property type="match status" value="2"/>
</dbReference>
<organism evidence="9">
    <name type="scientific">Pneumocystis jirovecii</name>
    <name type="common">Human pneumocystis pneumonia agent</name>
    <dbReference type="NCBI Taxonomy" id="42068"/>
    <lineage>
        <taxon>Eukaryota</taxon>
        <taxon>Fungi</taxon>
        <taxon>Dikarya</taxon>
        <taxon>Ascomycota</taxon>
        <taxon>Taphrinomycotina</taxon>
        <taxon>Pneumocystomycetes</taxon>
        <taxon>Pneumocystaceae</taxon>
        <taxon>Pneumocystis</taxon>
    </lineage>
</organism>
<proteinExistence type="inferred from homology"/>